<proteinExistence type="predicted"/>
<accession>A0ACC0CJZ4</accession>
<dbReference type="EMBL" id="MU394425">
    <property type="protein sequence ID" value="KAI6080739.1"/>
    <property type="molecule type" value="Genomic_DNA"/>
</dbReference>
<name>A0ACC0CJZ4_9PEZI</name>
<dbReference type="Proteomes" id="UP001497680">
    <property type="component" value="Unassembled WGS sequence"/>
</dbReference>
<comment type="caution">
    <text evidence="1">The sequence shown here is derived from an EMBL/GenBank/DDBJ whole genome shotgun (WGS) entry which is preliminary data.</text>
</comment>
<keyword evidence="2" id="KW-1185">Reference proteome</keyword>
<protein>
    <submittedName>
        <fullName evidence="1">Uncharacterized protein</fullName>
    </submittedName>
</protein>
<evidence type="ECO:0000313" key="1">
    <source>
        <dbReference type="EMBL" id="KAI6080739.1"/>
    </source>
</evidence>
<sequence length="344" mass="37920">MDRRMAAAGSNSAKPAKVTIACDRCKVRKRRCDGGMPRCANCTACVAECNYAAARKFRGPAKRGKHVDIVEEKTDTQVPSLPPQLADHGHFEPSAMDDSTVAISRTVQGPAGPSFQYESHTALNIQSNTVPVVLSQRRPNVERELPIFADFLLPDQYDQHLYTIKRDLGDATATRRFVPLMPYRISKRLMDNSFTDVMAEYQLLDLPSFMMLLDAQYAASSVDPADNSAQWALVNAVLALAIRFKMAPGSENSLSDIPRGYYQNAITVTPDLILQAPSLLSIQALLVMAIFARDIGDRQAFVMLANNASHQLKLFTSNAADTRHYSTCRIGGVKQAHQVQQDMG</sequence>
<gene>
    <name evidence="1" type="ORF">F4821DRAFT_273645</name>
</gene>
<evidence type="ECO:0000313" key="2">
    <source>
        <dbReference type="Proteomes" id="UP001497680"/>
    </source>
</evidence>
<organism evidence="1 2">
    <name type="scientific">Hypoxylon rubiginosum</name>
    <dbReference type="NCBI Taxonomy" id="110542"/>
    <lineage>
        <taxon>Eukaryota</taxon>
        <taxon>Fungi</taxon>
        <taxon>Dikarya</taxon>
        <taxon>Ascomycota</taxon>
        <taxon>Pezizomycotina</taxon>
        <taxon>Sordariomycetes</taxon>
        <taxon>Xylariomycetidae</taxon>
        <taxon>Xylariales</taxon>
        <taxon>Hypoxylaceae</taxon>
        <taxon>Hypoxylon</taxon>
    </lineage>
</organism>
<reference evidence="1 2" key="1">
    <citation type="journal article" date="2022" name="New Phytol.">
        <title>Ecological generalism drives hyperdiversity of secondary metabolite gene clusters in xylarialean endophytes.</title>
        <authorList>
            <person name="Franco M.E.E."/>
            <person name="Wisecaver J.H."/>
            <person name="Arnold A.E."/>
            <person name="Ju Y.M."/>
            <person name="Slot J.C."/>
            <person name="Ahrendt S."/>
            <person name="Moore L.P."/>
            <person name="Eastman K.E."/>
            <person name="Scott K."/>
            <person name="Konkel Z."/>
            <person name="Mondo S.J."/>
            <person name="Kuo A."/>
            <person name="Hayes R.D."/>
            <person name="Haridas S."/>
            <person name="Andreopoulos B."/>
            <person name="Riley R."/>
            <person name="LaButti K."/>
            <person name="Pangilinan J."/>
            <person name="Lipzen A."/>
            <person name="Amirebrahimi M."/>
            <person name="Yan J."/>
            <person name="Adam C."/>
            <person name="Keymanesh K."/>
            <person name="Ng V."/>
            <person name="Louie K."/>
            <person name="Northen T."/>
            <person name="Drula E."/>
            <person name="Henrissat B."/>
            <person name="Hsieh H.M."/>
            <person name="Youens-Clark K."/>
            <person name="Lutzoni F."/>
            <person name="Miadlikowska J."/>
            <person name="Eastwood D.C."/>
            <person name="Hamelin R.C."/>
            <person name="Grigoriev I.V."/>
            <person name="U'Ren J.M."/>
        </authorList>
    </citation>
    <scope>NUCLEOTIDE SEQUENCE [LARGE SCALE GENOMIC DNA]</scope>
    <source>
        <strain evidence="1 2">ER1909</strain>
    </source>
</reference>